<protein>
    <submittedName>
        <fullName evidence="3">Uncharacterized protein</fullName>
    </submittedName>
</protein>
<dbReference type="PANTHER" id="PTHR33365:SF7">
    <property type="entry name" value="TAT PATHWAY SIGNAL SEQUENCE"/>
    <property type="match status" value="1"/>
</dbReference>
<sequence length="322" mass="37401">MAEYHPVPNDTHGIEQEETSVTLLSDPDFEDHAQQEKFTKNIVRWNGKQRRVLQYLPWILHFLLISFELSIFGAVWMGIGIKWESDDKADGPAWPSINPIASIYVSILMFSDIYDDLHLTTGRLEYDGVNSPSDFMGRPSNISDGAWDKLLSVGMVSISPEEHARMVHSSAKDIRNPGKYMTELNVFHELHCLSMLREQIWRPVDLNWQNDGPLSWWEFHLDHCLEHIRVGLMCSGDITPQTFEWSEEHYAYSLSHMQTFECKNFDHVWDWASKRNTTGDSPNWTKGIQRQGFEISDQEKIWMEDHLKGDQHGKPSDSNHEN</sequence>
<comment type="similarity">
    <text evidence="1">Belongs to the ustYa family.</text>
</comment>
<dbReference type="OrthoDB" id="3687641at2759"/>
<evidence type="ECO:0000256" key="2">
    <source>
        <dbReference type="SAM" id="Phobius"/>
    </source>
</evidence>
<proteinExistence type="inferred from homology"/>
<keyword evidence="2" id="KW-0472">Membrane</keyword>
<comment type="caution">
    <text evidence="3">The sequence shown here is derived from an EMBL/GenBank/DDBJ whole genome shotgun (WGS) entry which is preliminary data.</text>
</comment>
<evidence type="ECO:0000256" key="1">
    <source>
        <dbReference type="ARBA" id="ARBA00035112"/>
    </source>
</evidence>
<name>A0A9P4I5K4_9PEZI</name>
<dbReference type="EMBL" id="ML978131">
    <property type="protein sequence ID" value="KAF2095405.1"/>
    <property type="molecule type" value="Genomic_DNA"/>
</dbReference>
<dbReference type="InterPro" id="IPR021765">
    <property type="entry name" value="UstYa-like"/>
</dbReference>
<dbReference type="PANTHER" id="PTHR33365">
    <property type="entry name" value="YALI0B05434P"/>
    <property type="match status" value="1"/>
</dbReference>
<reference evidence="3" key="1">
    <citation type="journal article" date="2020" name="Stud. Mycol.">
        <title>101 Dothideomycetes genomes: a test case for predicting lifestyles and emergence of pathogens.</title>
        <authorList>
            <person name="Haridas S."/>
            <person name="Albert R."/>
            <person name="Binder M."/>
            <person name="Bloem J."/>
            <person name="Labutti K."/>
            <person name="Salamov A."/>
            <person name="Andreopoulos B."/>
            <person name="Baker S."/>
            <person name="Barry K."/>
            <person name="Bills G."/>
            <person name="Bluhm B."/>
            <person name="Cannon C."/>
            <person name="Castanera R."/>
            <person name="Culley D."/>
            <person name="Daum C."/>
            <person name="Ezra D."/>
            <person name="Gonzalez J."/>
            <person name="Henrissat B."/>
            <person name="Kuo A."/>
            <person name="Liang C."/>
            <person name="Lipzen A."/>
            <person name="Lutzoni F."/>
            <person name="Magnuson J."/>
            <person name="Mondo S."/>
            <person name="Nolan M."/>
            <person name="Ohm R."/>
            <person name="Pangilinan J."/>
            <person name="Park H.-J."/>
            <person name="Ramirez L."/>
            <person name="Alfaro M."/>
            <person name="Sun H."/>
            <person name="Tritt A."/>
            <person name="Yoshinaga Y."/>
            <person name="Zwiers L.-H."/>
            <person name="Turgeon B."/>
            <person name="Goodwin S."/>
            <person name="Spatafora J."/>
            <person name="Crous P."/>
            <person name="Grigoriev I."/>
        </authorList>
    </citation>
    <scope>NUCLEOTIDE SEQUENCE</scope>
    <source>
        <strain evidence="3">CBS 133067</strain>
    </source>
</reference>
<dbReference type="AlphaFoldDB" id="A0A9P4I5K4"/>
<gene>
    <name evidence="3" type="ORF">NA57DRAFT_59418</name>
</gene>
<keyword evidence="4" id="KW-1185">Reference proteome</keyword>
<accession>A0A9P4I5K4</accession>
<keyword evidence="2" id="KW-0812">Transmembrane</keyword>
<feature type="transmembrane region" description="Helical" evidence="2">
    <location>
        <begin position="58"/>
        <end position="81"/>
    </location>
</feature>
<keyword evidence="2" id="KW-1133">Transmembrane helix</keyword>
<dbReference type="Proteomes" id="UP000799772">
    <property type="component" value="Unassembled WGS sequence"/>
</dbReference>
<dbReference type="Pfam" id="PF11807">
    <property type="entry name" value="UstYa"/>
    <property type="match status" value="1"/>
</dbReference>
<organism evidence="3 4">
    <name type="scientific">Rhizodiscina lignyota</name>
    <dbReference type="NCBI Taxonomy" id="1504668"/>
    <lineage>
        <taxon>Eukaryota</taxon>
        <taxon>Fungi</taxon>
        <taxon>Dikarya</taxon>
        <taxon>Ascomycota</taxon>
        <taxon>Pezizomycotina</taxon>
        <taxon>Dothideomycetes</taxon>
        <taxon>Pleosporomycetidae</taxon>
        <taxon>Aulographales</taxon>
        <taxon>Rhizodiscinaceae</taxon>
        <taxon>Rhizodiscina</taxon>
    </lineage>
</organism>
<evidence type="ECO:0000313" key="3">
    <source>
        <dbReference type="EMBL" id="KAF2095405.1"/>
    </source>
</evidence>
<dbReference type="GO" id="GO:0043386">
    <property type="term" value="P:mycotoxin biosynthetic process"/>
    <property type="evidence" value="ECO:0007669"/>
    <property type="project" value="InterPro"/>
</dbReference>
<evidence type="ECO:0000313" key="4">
    <source>
        <dbReference type="Proteomes" id="UP000799772"/>
    </source>
</evidence>